<comment type="caution">
    <text evidence="1">The sequence shown here is derived from an EMBL/GenBank/DDBJ whole genome shotgun (WGS) entry which is preliminary data.</text>
</comment>
<proteinExistence type="predicted"/>
<gene>
    <name evidence="1" type="ORF">MENTE1834_LOCUS29715</name>
</gene>
<keyword evidence="2" id="KW-1185">Reference proteome</keyword>
<accession>A0ACB0ZWR1</accession>
<dbReference type="Proteomes" id="UP001497535">
    <property type="component" value="Unassembled WGS sequence"/>
</dbReference>
<reference evidence="1" key="1">
    <citation type="submission" date="2023-11" db="EMBL/GenBank/DDBJ databases">
        <authorList>
            <person name="Poullet M."/>
        </authorList>
    </citation>
    <scope>NUCLEOTIDE SEQUENCE</scope>
    <source>
        <strain evidence="1">E1834</strain>
    </source>
</reference>
<dbReference type="EMBL" id="CAVMJV010000047">
    <property type="protein sequence ID" value="CAK5082435.1"/>
    <property type="molecule type" value="Genomic_DNA"/>
</dbReference>
<evidence type="ECO:0000313" key="1">
    <source>
        <dbReference type="EMBL" id="CAK5082435.1"/>
    </source>
</evidence>
<evidence type="ECO:0000313" key="2">
    <source>
        <dbReference type="Proteomes" id="UP001497535"/>
    </source>
</evidence>
<organism evidence="1 2">
    <name type="scientific">Meloidogyne enterolobii</name>
    <name type="common">Root-knot nematode worm</name>
    <name type="synonym">Meloidogyne mayaguensis</name>
    <dbReference type="NCBI Taxonomy" id="390850"/>
    <lineage>
        <taxon>Eukaryota</taxon>
        <taxon>Metazoa</taxon>
        <taxon>Ecdysozoa</taxon>
        <taxon>Nematoda</taxon>
        <taxon>Chromadorea</taxon>
        <taxon>Rhabditida</taxon>
        <taxon>Tylenchina</taxon>
        <taxon>Tylenchomorpha</taxon>
        <taxon>Tylenchoidea</taxon>
        <taxon>Meloidogynidae</taxon>
        <taxon>Meloidogyninae</taxon>
        <taxon>Meloidogyne</taxon>
    </lineage>
</organism>
<sequence length="71" mass="7847">MLGRVAEVDKSSKFAKYNTNMLMRQYDWVFGMGERGTNKVRFFHIAASTAYTLLPIIANNVAAGTTIVSDG</sequence>
<name>A0ACB0ZWR1_MELEN</name>
<protein>
    <submittedName>
        <fullName evidence="1">Uncharacterized protein</fullName>
    </submittedName>
</protein>